<dbReference type="RefSeq" id="WP_151004091.1">
    <property type="nucleotide sequence ID" value="NZ_BPQY01000386.1"/>
</dbReference>
<comment type="caution">
    <text evidence="7">The sequence shown here is derived from an EMBL/GenBank/DDBJ whole genome shotgun (WGS) entry which is preliminary data.</text>
</comment>
<dbReference type="OrthoDB" id="9089456at2"/>
<dbReference type="Pfam" id="PF13515">
    <property type="entry name" value="FUSC_2"/>
    <property type="match status" value="1"/>
</dbReference>
<name>A0A6L3STK2_9HYPH</name>
<keyword evidence="4 5" id="KW-0472">Membrane</keyword>
<evidence type="ECO:0000256" key="1">
    <source>
        <dbReference type="ARBA" id="ARBA00004141"/>
    </source>
</evidence>
<gene>
    <name evidence="7" type="ORF">F6X53_26715</name>
</gene>
<evidence type="ECO:0000256" key="5">
    <source>
        <dbReference type="SAM" id="Phobius"/>
    </source>
</evidence>
<feature type="transmembrane region" description="Helical" evidence="5">
    <location>
        <begin position="180"/>
        <end position="197"/>
    </location>
</feature>
<dbReference type="Proteomes" id="UP000474159">
    <property type="component" value="Unassembled WGS sequence"/>
</dbReference>
<feature type="domain" description="Integral membrane bound transporter" evidence="6">
    <location>
        <begin position="67"/>
        <end position="188"/>
    </location>
</feature>
<keyword evidence="3 5" id="KW-1133">Transmembrane helix</keyword>
<feature type="transmembrane region" description="Helical" evidence="5">
    <location>
        <begin position="129"/>
        <end position="145"/>
    </location>
</feature>
<evidence type="ECO:0000313" key="7">
    <source>
        <dbReference type="EMBL" id="KAB1073793.1"/>
    </source>
</evidence>
<reference evidence="7 8" key="1">
    <citation type="submission" date="2019-09" db="EMBL/GenBank/DDBJ databases">
        <title>YIM 48816 draft genome.</title>
        <authorList>
            <person name="Jiang L."/>
        </authorList>
    </citation>
    <scope>NUCLEOTIDE SEQUENCE [LARGE SCALE GENOMIC DNA]</scope>
    <source>
        <strain evidence="7 8">YIM 48816</strain>
    </source>
</reference>
<keyword evidence="8" id="KW-1185">Reference proteome</keyword>
<organism evidence="7 8">
    <name type="scientific">Methylobacterium soli</name>
    <dbReference type="NCBI Taxonomy" id="553447"/>
    <lineage>
        <taxon>Bacteria</taxon>
        <taxon>Pseudomonadati</taxon>
        <taxon>Pseudomonadota</taxon>
        <taxon>Alphaproteobacteria</taxon>
        <taxon>Hyphomicrobiales</taxon>
        <taxon>Methylobacteriaceae</taxon>
        <taxon>Methylobacterium</taxon>
    </lineage>
</organism>
<keyword evidence="2 5" id="KW-0812">Transmembrane</keyword>
<accession>A0A6L3STK2</accession>
<evidence type="ECO:0000256" key="3">
    <source>
        <dbReference type="ARBA" id="ARBA00022989"/>
    </source>
</evidence>
<sequence length="205" mass="21831">MPVGSVETRNQDTTRSIAQETRAAERNGARILWLADQISRLQKQVPFGRRLTRGTAHGIMSAIAALIAYLPTQSLGLREGFWGAITALAVAQTEFGAARLVARDQFVGAAIGGVIGLFVFLAIGQDLPSYAAAVVLSILACWLVNVESAARLSAITATIILLVPHVGTPQRMLASRVFEVGWGICAAIGTVWVVARINRRLGISV</sequence>
<evidence type="ECO:0000313" key="8">
    <source>
        <dbReference type="Proteomes" id="UP000474159"/>
    </source>
</evidence>
<proteinExistence type="predicted"/>
<evidence type="ECO:0000256" key="4">
    <source>
        <dbReference type="ARBA" id="ARBA00023136"/>
    </source>
</evidence>
<evidence type="ECO:0000259" key="6">
    <source>
        <dbReference type="Pfam" id="PF13515"/>
    </source>
</evidence>
<feature type="transmembrane region" description="Helical" evidence="5">
    <location>
        <begin position="106"/>
        <end position="123"/>
    </location>
</feature>
<evidence type="ECO:0000256" key="2">
    <source>
        <dbReference type="ARBA" id="ARBA00022692"/>
    </source>
</evidence>
<feature type="transmembrane region" description="Helical" evidence="5">
    <location>
        <begin position="152"/>
        <end position="168"/>
    </location>
</feature>
<protein>
    <submittedName>
        <fullName evidence="7">FUSC family protein</fullName>
    </submittedName>
</protein>
<dbReference type="GO" id="GO:0016020">
    <property type="term" value="C:membrane"/>
    <property type="evidence" value="ECO:0007669"/>
    <property type="project" value="UniProtKB-SubCell"/>
</dbReference>
<comment type="subcellular location">
    <subcellularLocation>
        <location evidence="1">Membrane</location>
        <topology evidence="1">Multi-pass membrane protein</topology>
    </subcellularLocation>
</comment>
<dbReference type="AlphaFoldDB" id="A0A6L3STK2"/>
<dbReference type="InterPro" id="IPR049453">
    <property type="entry name" value="Memb_transporter_dom"/>
</dbReference>
<dbReference type="EMBL" id="VZZK01000041">
    <property type="protein sequence ID" value="KAB1073793.1"/>
    <property type="molecule type" value="Genomic_DNA"/>
</dbReference>